<dbReference type="EMBL" id="LAZR01067011">
    <property type="protein sequence ID" value="KKK52450.1"/>
    <property type="molecule type" value="Genomic_DNA"/>
</dbReference>
<dbReference type="InterPro" id="IPR036237">
    <property type="entry name" value="Xyl_isomerase-like_sf"/>
</dbReference>
<protein>
    <recommendedName>
        <fullName evidence="1">Xylose isomerase-like TIM barrel domain-containing protein</fullName>
    </recommendedName>
</protein>
<accession>A0A0F8WVK9</accession>
<sequence length="95" mass="10471">IRVQLSAAHSREDLLAAYRVLAGRIGYTHWKDVRLVDGELEYCALGDGISDWPPVVRALLADGYDGYWAMEYEEPADVEAGMRKCIQVVTAAAGD</sequence>
<dbReference type="InterPro" id="IPR013022">
    <property type="entry name" value="Xyl_isomerase-like_TIM-brl"/>
</dbReference>
<dbReference type="AlphaFoldDB" id="A0A0F8WVK9"/>
<dbReference type="Gene3D" id="3.20.20.150">
    <property type="entry name" value="Divalent-metal-dependent TIM barrel enzymes"/>
    <property type="match status" value="1"/>
</dbReference>
<dbReference type="SUPFAM" id="SSF51658">
    <property type="entry name" value="Xylose isomerase-like"/>
    <property type="match status" value="1"/>
</dbReference>
<feature type="non-terminal residue" evidence="2">
    <location>
        <position position="1"/>
    </location>
</feature>
<dbReference type="Pfam" id="PF01261">
    <property type="entry name" value="AP_endonuc_2"/>
    <property type="match status" value="1"/>
</dbReference>
<name>A0A0F8WVK9_9ZZZZ</name>
<reference evidence="2" key="1">
    <citation type="journal article" date="2015" name="Nature">
        <title>Complex archaea that bridge the gap between prokaryotes and eukaryotes.</title>
        <authorList>
            <person name="Spang A."/>
            <person name="Saw J.H."/>
            <person name="Jorgensen S.L."/>
            <person name="Zaremba-Niedzwiedzka K."/>
            <person name="Martijn J."/>
            <person name="Lind A.E."/>
            <person name="van Eijk R."/>
            <person name="Schleper C."/>
            <person name="Guy L."/>
            <person name="Ettema T.J."/>
        </authorList>
    </citation>
    <scope>NUCLEOTIDE SEQUENCE</scope>
</reference>
<evidence type="ECO:0000313" key="2">
    <source>
        <dbReference type="EMBL" id="KKK52450.1"/>
    </source>
</evidence>
<evidence type="ECO:0000259" key="1">
    <source>
        <dbReference type="Pfam" id="PF01261"/>
    </source>
</evidence>
<organism evidence="2">
    <name type="scientific">marine sediment metagenome</name>
    <dbReference type="NCBI Taxonomy" id="412755"/>
    <lineage>
        <taxon>unclassified sequences</taxon>
        <taxon>metagenomes</taxon>
        <taxon>ecological metagenomes</taxon>
    </lineage>
</organism>
<comment type="caution">
    <text evidence="2">The sequence shown here is derived from an EMBL/GenBank/DDBJ whole genome shotgun (WGS) entry which is preliminary data.</text>
</comment>
<gene>
    <name evidence="2" type="ORF">LCGC14_3104790</name>
</gene>
<proteinExistence type="predicted"/>
<feature type="domain" description="Xylose isomerase-like TIM barrel" evidence="1">
    <location>
        <begin position="8"/>
        <end position="83"/>
    </location>
</feature>